<dbReference type="HOGENOM" id="CLU_2689288_0_0_1"/>
<accession>A7EAX8</accession>
<organism evidence="1 2">
    <name type="scientific">Sclerotinia sclerotiorum (strain ATCC 18683 / 1980 / Ss-1)</name>
    <name type="common">White mold</name>
    <name type="synonym">Whetzelinia sclerotiorum</name>
    <dbReference type="NCBI Taxonomy" id="665079"/>
    <lineage>
        <taxon>Eukaryota</taxon>
        <taxon>Fungi</taxon>
        <taxon>Dikarya</taxon>
        <taxon>Ascomycota</taxon>
        <taxon>Pezizomycotina</taxon>
        <taxon>Leotiomycetes</taxon>
        <taxon>Helotiales</taxon>
        <taxon>Sclerotiniaceae</taxon>
        <taxon>Sclerotinia</taxon>
    </lineage>
</organism>
<dbReference type="RefSeq" id="XP_001596244.1">
    <property type="nucleotide sequence ID" value="XM_001596194.1"/>
</dbReference>
<dbReference type="InParanoid" id="A7EAX8"/>
<evidence type="ECO:0000313" key="2">
    <source>
        <dbReference type="Proteomes" id="UP000001312"/>
    </source>
</evidence>
<dbReference type="AlphaFoldDB" id="A7EAX8"/>
<evidence type="ECO:0000313" key="1">
    <source>
        <dbReference type="EMBL" id="EDN99606.1"/>
    </source>
</evidence>
<dbReference type="EMBL" id="CH476623">
    <property type="protein sequence ID" value="EDN99606.1"/>
    <property type="molecule type" value="Genomic_DNA"/>
</dbReference>
<proteinExistence type="predicted"/>
<gene>
    <name evidence="1" type="ORF">SS1G_02463</name>
</gene>
<protein>
    <submittedName>
        <fullName evidence="1">Uncharacterized protein</fullName>
    </submittedName>
</protein>
<name>A7EAX8_SCLS1</name>
<dbReference type="GeneID" id="5492600"/>
<keyword evidence="2" id="KW-1185">Reference proteome</keyword>
<dbReference type="Proteomes" id="UP000001312">
    <property type="component" value="Unassembled WGS sequence"/>
</dbReference>
<reference evidence="2" key="1">
    <citation type="journal article" date="2011" name="PLoS Genet.">
        <title>Genomic analysis of the necrotrophic fungal pathogens Sclerotinia sclerotiorum and Botrytis cinerea.</title>
        <authorList>
            <person name="Amselem J."/>
            <person name="Cuomo C.A."/>
            <person name="van Kan J.A."/>
            <person name="Viaud M."/>
            <person name="Benito E.P."/>
            <person name="Couloux A."/>
            <person name="Coutinho P.M."/>
            <person name="de Vries R.P."/>
            <person name="Dyer P.S."/>
            <person name="Fillinger S."/>
            <person name="Fournier E."/>
            <person name="Gout L."/>
            <person name="Hahn M."/>
            <person name="Kohn L."/>
            <person name="Lapalu N."/>
            <person name="Plummer K.M."/>
            <person name="Pradier J.M."/>
            <person name="Quevillon E."/>
            <person name="Sharon A."/>
            <person name="Simon A."/>
            <person name="ten Have A."/>
            <person name="Tudzynski B."/>
            <person name="Tudzynski P."/>
            <person name="Wincker P."/>
            <person name="Andrew M."/>
            <person name="Anthouard V."/>
            <person name="Beever R.E."/>
            <person name="Beffa R."/>
            <person name="Benoit I."/>
            <person name="Bouzid O."/>
            <person name="Brault B."/>
            <person name="Chen Z."/>
            <person name="Choquer M."/>
            <person name="Collemare J."/>
            <person name="Cotton P."/>
            <person name="Danchin E.G."/>
            <person name="Da Silva C."/>
            <person name="Gautier A."/>
            <person name="Giraud C."/>
            <person name="Giraud T."/>
            <person name="Gonzalez C."/>
            <person name="Grossetete S."/>
            <person name="Guldener U."/>
            <person name="Henrissat B."/>
            <person name="Howlett B.J."/>
            <person name="Kodira C."/>
            <person name="Kretschmer M."/>
            <person name="Lappartient A."/>
            <person name="Leroch M."/>
            <person name="Levis C."/>
            <person name="Mauceli E."/>
            <person name="Neuveglise C."/>
            <person name="Oeser B."/>
            <person name="Pearson M."/>
            <person name="Poulain J."/>
            <person name="Poussereau N."/>
            <person name="Quesneville H."/>
            <person name="Rascle C."/>
            <person name="Schumacher J."/>
            <person name="Segurens B."/>
            <person name="Sexton A."/>
            <person name="Silva E."/>
            <person name="Sirven C."/>
            <person name="Soanes D.M."/>
            <person name="Talbot N.J."/>
            <person name="Templeton M."/>
            <person name="Yandava C."/>
            <person name="Yarden O."/>
            <person name="Zeng Q."/>
            <person name="Rollins J.A."/>
            <person name="Lebrun M.H."/>
            <person name="Dickman M."/>
        </authorList>
    </citation>
    <scope>NUCLEOTIDE SEQUENCE [LARGE SCALE GENOMIC DNA]</scope>
    <source>
        <strain evidence="2">ATCC 18683 / 1980 / Ss-1</strain>
    </source>
</reference>
<dbReference type="KEGG" id="ssl:SS1G_02463"/>
<sequence length="74" mass="8684">MSNFSLSAWIMLQRDIFHNVRLRRVCRPEDAFTVKALGSIAFVEPLSDISNRNLYLQPRRKMLKGSIMHGYEEE</sequence>